<feature type="compositionally biased region" description="Low complexity" evidence="1">
    <location>
        <begin position="458"/>
        <end position="510"/>
    </location>
</feature>
<dbReference type="Pfam" id="PF04083">
    <property type="entry name" value="Abhydro_lipase"/>
    <property type="match status" value="1"/>
</dbReference>
<feature type="compositionally biased region" description="Low complexity" evidence="1">
    <location>
        <begin position="288"/>
        <end position="341"/>
    </location>
</feature>
<feature type="compositionally biased region" description="Low complexity" evidence="1">
    <location>
        <begin position="564"/>
        <end position="577"/>
    </location>
</feature>
<accession>A0ABM5JAV5</accession>
<feature type="compositionally biased region" description="Polar residues" evidence="1">
    <location>
        <begin position="578"/>
        <end position="587"/>
    </location>
</feature>
<feature type="region of interest" description="Disordered" evidence="1">
    <location>
        <begin position="453"/>
        <end position="510"/>
    </location>
</feature>
<feature type="compositionally biased region" description="Low complexity" evidence="1">
    <location>
        <begin position="209"/>
        <end position="257"/>
    </location>
</feature>
<evidence type="ECO:0000259" key="2">
    <source>
        <dbReference type="Pfam" id="PF04083"/>
    </source>
</evidence>
<feature type="region of interest" description="Disordered" evidence="1">
    <location>
        <begin position="288"/>
        <end position="439"/>
    </location>
</feature>
<evidence type="ECO:0000256" key="1">
    <source>
        <dbReference type="SAM" id="MobiDB-lite"/>
    </source>
</evidence>
<dbReference type="RefSeq" id="XP_044315951.1">
    <property type="nucleotide sequence ID" value="XM_044460016.1"/>
</dbReference>
<evidence type="ECO:0000313" key="4">
    <source>
        <dbReference type="Proteomes" id="UP001652680"/>
    </source>
</evidence>
<organism evidence="3 4">
    <name type="scientific">Drosophila rhopaloa</name>
    <name type="common">Fruit fly</name>
    <dbReference type="NCBI Taxonomy" id="1041015"/>
    <lineage>
        <taxon>Eukaryota</taxon>
        <taxon>Metazoa</taxon>
        <taxon>Ecdysozoa</taxon>
        <taxon>Arthropoda</taxon>
        <taxon>Hexapoda</taxon>
        <taxon>Insecta</taxon>
        <taxon>Pterygota</taxon>
        <taxon>Neoptera</taxon>
        <taxon>Endopterygota</taxon>
        <taxon>Diptera</taxon>
        <taxon>Brachycera</taxon>
        <taxon>Muscomorpha</taxon>
        <taxon>Ephydroidea</taxon>
        <taxon>Drosophilidae</taxon>
        <taxon>Drosophila</taxon>
        <taxon>Sophophora</taxon>
    </lineage>
</organism>
<keyword evidence="4" id="KW-1185">Reference proteome</keyword>
<evidence type="ECO:0000313" key="3">
    <source>
        <dbReference type="EnsemblMetazoa" id="XP_044315951.1"/>
    </source>
</evidence>
<protein>
    <recommendedName>
        <fullName evidence="2">Partial AB-hydrolase lipase domain-containing protein</fullName>
    </recommendedName>
</protein>
<dbReference type="PANTHER" id="PTHR11005">
    <property type="entry name" value="LYSOSOMAL ACID LIPASE-RELATED"/>
    <property type="match status" value="1"/>
</dbReference>
<proteinExistence type="predicted"/>
<sequence>MLLPRYEIIAHQSKYSPQKSQVVISRSSGFVEPELKHEAQLTLNPQESNPQLLIIDTQLIPKSKYYILAPIKELKLNSSIGNIAQLQDFGQHKLPKRNQKVVSTTRSVPTTKFDYLAKFRNKFENNRNKYMAELEKRVEELDNSNHIDSIQEILNSISTPTTPASLPLLTKGNDSQPPTPSKPHIVPSPTLTPQPVLHNVNELLNPMFQLQSPPSGLKSQLQSQLHSQLEGSLSQLQSQSQSNSQSSGSLSKLQSHLNLQSADSQSQLETQSNSHLSSLLSHLQSHLSLQSADSQSPLKLQLQSHPQSGSLSQLQSQSQLQTQSKSNSQSSGLQSQLRPQLNSQSADSHSQLQSQSNSHLSGLLSQLESHPDLQSADLQSQLEQQSQSNLQSSGSLSQLQSQSQSHSQSSELQSQLQSQLNSQSADSHSQLPSQSNSHLSGLLSQLESHLNLQAADPQSQSEQKSQSNSQSSGSLSQMQSQLHSQLEGSLSQLQSQSQSNSQTSGSLSKLQSQLNSLSQLSGLLSQLNSHLSTESADSQSQLQSQSNSDLPGLLSQLQSHINLQSAESQSQLEQQSQPNLLTSGSPAQMQSQLNSQSSGSQSQSQTQQSKGSPSQLQPQSQSHSLNQLQSQIHSQSEGLSQLESQLQSQQQAQSNSQSQSQLNAQSLGSLSQSQSQSSVPFIPNESLQKSNNEGSLSPDNGDLKITVQYNPNNPPKFFSQADILDDSKLTTVHLIEKYGYPSETIYVDSDDGYKLCLHRIPRPRAQPVLLVHGLMASSASWVELGPSNGLAYILYRKGYDVWMLNTRGNIYSRGHVGHRPKRRKYWDFSFHEIGKYDVPAAIDLILSRTMMPQLQYIGHSQGSTVFFVMCSERPEYATKVQLMQALSPTVYLQENRSPVLQFLSMFKGKYSMLLNLLGGYKISSNTKLIQQFRQYICSSSELDSRICAIFDFVLCGFDWKSFNETLTPIVAGHASQGASAKQILHYAQMQGDLVFQHFDHGPVLNLIRYESRDPPAYNLSQATSHVVLHHGAGDWLGSDSDVARLEEQLPNLVESHKVNFDGFSHFDFTLSKDVQPLVYSYVLQHMSIWPPDIPIVVLNP</sequence>
<feature type="compositionally biased region" description="Low complexity" evidence="1">
    <location>
        <begin position="588"/>
        <end position="678"/>
    </location>
</feature>
<reference evidence="4" key="1">
    <citation type="journal article" date="2021" name="Elife">
        <title>Highly contiguous assemblies of 101 drosophilid genomes.</title>
        <authorList>
            <person name="Kim B.Y."/>
            <person name="Wang J.R."/>
            <person name="Miller D.E."/>
            <person name="Barmina O."/>
            <person name="Delaney E."/>
            <person name="Thompson A."/>
            <person name="Comeault A.A."/>
            <person name="Peede D."/>
            <person name="D'Agostino E.R."/>
            <person name="Pelaez J."/>
            <person name="Aguilar J.M."/>
            <person name="Haji D."/>
            <person name="Matsunaga T."/>
            <person name="Armstrong E.E."/>
            <person name="Zych M."/>
            <person name="Ogawa Y."/>
            <person name="Stamenkovic-Radak M."/>
            <person name="Jelic M."/>
            <person name="Veselinovic M.S."/>
            <person name="Tanaskovic M."/>
            <person name="Eric P."/>
            <person name="Gao J.J."/>
            <person name="Katoh T.K."/>
            <person name="Toda M.J."/>
            <person name="Watabe H."/>
            <person name="Watada M."/>
            <person name="Davis J.S."/>
            <person name="Moyle L.C."/>
            <person name="Manoli G."/>
            <person name="Bertolini E."/>
            <person name="Kostal V."/>
            <person name="Hawley R.S."/>
            <person name="Takahashi A."/>
            <person name="Jones C.D."/>
            <person name="Price D.K."/>
            <person name="Whiteman N."/>
            <person name="Kopp A."/>
            <person name="Matute D.R."/>
            <person name="Petrov D.A."/>
        </authorList>
    </citation>
    <scope>NUCLEOTIDE SEQUENCE [LARGE SCALE GENOMIC DNA]</scope>
</reference>
<feature type="region of interest" description="Disordered" evidence="1">
    <location>
        <begin position="208"/>
        <end position="273"/>
    </location>
</feature>
<dbReference type="InterPro" id="IPR006693">
    <property type="entry name" value="AB_hydrolase_lipase"/>
</dbReference>
<dbReference type="EnsemblMetazoa" id="XM_044460016.1">
    <property type="protein sequence ID" value="XP_044315951.1"/>
    <property type="gene ID" value="LOC108044932"/>
</dbReference>
<feature type="domain" description="Partial AB-hydrolase lipase" evidence="2">
    <location>
        <begin position="732"/>
        <end position="783"/>
    </location>
</feature>
<feature type="region of interest" description="Disordered" evidence="1">
    <location>
        <begin position="164"/>
        <end position="193"/>
    </location>
</feature>
<feature type="compositionally biased region" description="Polar residues" evidence="1">
    <location>
        <begin position="428"/>
        <end position="439"/>
    </location>
</feature>
<feature type="region of interest" description="Disordered" evidence="1">
    <location>
        <begin position="531"/>
        <end position="552"/>
    </location>
</feature>
<feature type="compositionally biased region" description="Low complexity" evidence="1">
    <location>
        <begin position="348"/>
        <end position="427"/>
    </location>
</feature>
<feature type="compositionally biased region" description="Polar residues" evidence="1">
    <location>
        <begin position="685"/>
        <end position="698"/>
    </location>
</feature>
<dbReference type="InterPro" id="IPR029058">
    <property type="entry name" value="AB_hydrolase_fold"/>
</dbReference>
<name>A0ABM5JAV5_DRORH</name>
<dbReference type="Gene3D" id="3.40.50.1820">
    <property type="entry name" value="alpha/beta hydrolase"/>
    <property type="match status" value="1"/>
</dbReference>
<reference evidence="3" key="2">
    <citation type="submission" date="2025-05" db="UniProtKB">
        <authorList>
            <consortium name="EnsemblMetazoa"/>
        </authorList>
    </citation>
    <scope>IDENTIFICATION</scope>
</reference>
<feature type="compositionally biased region" description="Low complexity" evidence="1">
    <location>
        <begin position="531"/>
        <end position="550"/>
    </location>
</feature>
<feature type="region of interest" description="Disordered" evidence="1">
    <location>
        <begin position="564"/>
        <end position="705"/>
    </location>
</feature>
<dbReference type="Proteomes" id="UP001652680">
    <property type="component" value="Unassembled WGS sequence"/>
</dbReference>
<dbReference type="GeneID" id="108044932"/>
<feature type="compositionally biased region" description="Polar residues" evidence="1">
    <location>
        <begin position="258"/>
        <end position="270"/>
    </location>
</feature>
<dbReference type="SUPFAM" id="SSF53474">
    <property type="entry name" value="alpha/beta-Hydrolases"/>
    <property type="match status" value="1"/>
</dbReference>